<dbReference type="EMBL" id="AQPF01000003">
    <property type="protein sequence ID" value="KAF0807745.1"/>
    <property type="molecule type" value="Genomic_DNA"/>
</dbReference>
<evidence type="ECO:0000256" key="1">
    <source>
        <dbReference type="ARBA" id="ARBA00023251"/>
    </source>
</evidence>
<feature type="domain" description="N-acetyltransferase" evidence="2">
    <location>
        <begin position="1"/>
        <end position="128"/>
    </location>
</feature>
<evidence type="ECO:0000259" key="2">
    <source>
        <dbReference type="PROSITE" id="PS51186"/>
    </source>
</evidence>
<accession>A0ABQ6YCA4</accession>
<evidence type="ECO:0000313" key="4">
    <source>
        <dbReference type="Proteomes" id="UP000771797"/>
    </source>
</evidence>
<dbReference type="Pfam" id="PF13523">
    <property type="entry name" value="Acetyltransf_8"/>
    <property type="match status" value="1"/>
</dbReference>
<dbReference type="InterPro" id="IPR016181">
    <property type="entry name" value="Acyl_CoA_acyltransferase"/>
</dbReference>
<dbReference type="PANTHER" id="PTHR31438">
    <property type="entry name" value="LYSINE N-ACYLTRANSFERASE C17G9.06C-RELATED"/>
    <property type="match status" value="1"/>
</dbReference>
<organism evidence="3 4">
    <name type="scientific">Alcanivorax xiamenensis</name>
    <dbReference type="NCBI Taxonomy" id="1177156"/>
    <lineage>
        <taxon>Bacteria</taxon>
        <taxon>Pseudomonadati</taxon>
        <taxon>Pseudomonadota</taxon>
        <taxon>Gammaproteobacteria</taxon>
        <taxon>Oceanospirillales</taxon>
        <taxon>Alcanivoracaceae</taxon>
        <taxon>Alcanivorax</taxon>
    </lineage>
</organism>
<sequence length="136" mass="15209">MEPDIEKFDDPGIALWIASHAGYPFAFLQDYEIHAWPDHHFHYLPSGSRGIDMYIGEAHMLGAGHGTALLRQHVDYLFRQGAPAVGIDPHPDNIVAIRCFEKAGFAIARERVETDWGPAALMDRRNMALMAPGKRS</sequence>
<keyword evidence="1" id="KW-0046">Antibiotic resistance</keyword>
<evidence type="ECO:0000313" key="3">
    <source>
        <dbReference type="EMBL" id="KAF0807745.1"/>
    </source>
</evidence>
<dbReference type="Proteomes" id="UP000771797">
    <property type="component" value="Unassembled WGS sequence"/>
</dbReference>
<name>A0ABQ6YCA4_9GAMM</name>
<proteinExistence type="predicted"/>
<comment type="caution">
    <text evidence="3">The sequence shown here is derived from an EMBL/GenBank/DDBJ whole genome shotgun (WGS) entry which is preliminary data.</text>
</comment>
<dbReference type="Gene3D" id="3.40.630.30">
    <property type="match status" value="1"/>
</dbReference>
<dbReference type="PANTHER" id="PTHR31438:SF1">
    <property type="entry name" value="LYSINE N-ACYLTRANSFERASE C17G9.06C-RELATED"/>
    <property type="match status" value="1"/>
</dbReference>
<dbReference type="PROSITE" id="PS51186">
    <property type="entry name" value="GNAT"/>
    <property type="match status" value="1"/>
</dbReference>
<protein>
    <submittedName>
        <fullName evidence="3">GCN5-like N-acetyltransferase</fullName>
    </submittedName>
</protein>
<dbReference type="InterPro" id="IPR000182">
    <property type="entry name" value="GNAT_dom"/>
</dbReference>
<reference evidence="3 4" key="1">
    <citation type="submission" date="2012-09" db="EMBL/GenBank/DDBJ databases">
        <title>Genome Sequence of alkane-degrading Bacterium Alcanivorax sp. 6-D-6.</title>
        <authorList>
            <person name="Lai Q."/>
            <person name="Shao Z."/>
        </authorList>
    </citation>
    <scope>NUCLEOTIDE SEQUENCE [LARGE SCALE GENOMIC DNA]</scope>
    <source>
        <strain evidence="3 4">6-D-6</strain>
    </source>
</reference>
<keyword evidence="4" id="KW-1185">Reference proteome</keyword>
<gene>
    <name evidence="3" type="ORF">A6D6_00742</name>
</gene>
<dbReference type="SUPFAM" id="SSF55729">
    <property type="entry name" value="Acyl-CoA N-acyltransferases (Nat)"/>
    <property type="match status" value="1"/>
</dbReference>